<keyword evidence="4 8" id="KW-1003">Cell membrane</keyword>
<evidence type="ECO:0000256" key="7">
    <source>
        <dbReference type="ARBA" id="ARBA00023136"/>
    </source>
</evidence>
<keyword evidence="6 8" id="KW-1133">Transmembrane helix</keyword>
<dbReference type="InterPro" id="IPR006459">
    <property type="entry name" value="CASP/CASPL"/>
</dbReference>
<dbReference type="PANTHER" id="PTHR36488:SF8">
    <property type="entry name" value="CASP-LIKE PROTEIN 1U1"/>
    <property type="match status" value="1"/>
</dbReference>
<comment type="subcellular location">
    <subcellularLocation>
        <location evidence="1 8">Cell membrane</location>
        <topology evidence="1 8">Multi-pass membrane protein</topology>
    </subcellularLocation>
</comment>
<evidence type="ECO:0000256" key="4">
    <source>
        <dbReference type="ARBA" id="ARBA00022475"/>
    </source>
</evidence>
<keyword evidence="7 8" id="KW-0472">Membrane</keyword>
<name>A0A6J1IJ94_CUCMA</name>
<accession>A0A6J1IJ94</accession>
<comment type="subunit">
    <text evidence="3 8">Homodimer and heterodimers.</text>
</comment>
<evidence type="ECO:0000256" key="1">
    <source>
        <dbReference type="ARBA" id="ARBA00004651"/>
    </source>
</evidence>
<comment type="similarity">
    <text evidence="2 8">Belongs to the Casparian strip membrane proteins (CASP) family.</text>
</comment>
<feature type="transmembrane region" description="Helical" evidence="8">
    <location>
        <begin position="32"/>
        <end position="51"/>
    </location>
</feature>
<keyword evidence="5 8" id="KW-0812">Transmembrane</keyword>
<dbReference type="AlphaFoldDB" id="A0A6J1IJ94"/>
<evidence type="ECO:0000313" key="12">
    <source>
        <dbReference type="RefSeq" id="XP_022975463.1"/>
    </source>
</evidence>
<feature type="compositionally biased region" description="Basic and acidic residues" evidence="9">
    <location>
        <begin position="1"/>
        <end position="12"/>
    </location>
</feature>
<feature type="transmembrane region" description="Helical" evidence="8">
    <location>
        <begin position="166"/>
        <end position="191"/>
    </location>
</feature>
<evidence type="ECO:0000256" key="6">
    <source>
        <dbReference type="ARBA" id="ARBA00022989"/>
    </source>
</evidence>
<gene>
    <name evidence="12" type="primary">LOC111474829</name>
</gene>
<protein>
    <recommendedName>
        <fullName evidence="8">CASP-like protein</fullName>
    </recommendedName>
</protein>
<evidence type="ECO:0000313" key="11">
    <source>
        <dbReference type="Proteomes" id="UP000504608"/>
    </source>
</evidence>
<dbReference type="PANTHER" id="PTHR36488">
    <property type="entry name" value="CASP-LIKE PROTEIN 1U1"/>
    <property type="match status" value="1"/>
</dbReference>
<reference evidence="12" key="1">
    <citation type="submission" date="2025-08" db="UniProtKB">
        <authorList>
            <consortium name="RefSeq"/>
        </authorList>
    </citation>
    <scope>IDENTIFICATION</scope>
    <source>
        <tissue evidence="12">Young leaves</tissue>
    </source>
</reference>
<dbReference type="Proteomes" id="UP000504608">
    <property type="component" value="Unplaced"/>
</dbReference>
<evidence type="ECO:0000256" key="5">
    <source>
        <dbReference type="ARBA" id="ARBA00022692"/>
    </source>
</evidence>
<evidence type="ECO:0000256" key="9">
    <source>
        <dbReference type="SAM" id="MobiDB-lite"/>
    </source>
</evidence>
<keyword evidence="11" id="KW-1185">Reference proteome</keyword>
<feature type="domain" description="Casparian strip membrane protein" evidence="10">
    <location>
        <begin position="28"/>
        <end position="178"/>
    </location>
</feature>
<dbReference type="Pfam" id="PF04535">
    <property type="entry name" value="CASP_dom"/>
    <property type="match status" value="1"/>
</dbReference>
<organism evidence="11 12">
    <name type="scientific">Cucurbita maxima</name>
    <name type="common">Pumpkin</name>
    <name type="synonym">Winter squash</name>
    <dbReference type="NCBI Taxonomy" id="3661"/>
    <lineage>
        <taxon>Eukaryota</taxon>
        <taxon>Viridiplantae</taxon>
        <taxon>Streptophyta</taxon>
        <taxon>Embryophyta</taxon>
        <taxon>Tracheophyta</taxon>
        <taxon>Spermatophyta</taxon>
        <taxon>Magnoliopsida</taxon>
        <taxon>eudicotyledons</taxon>
        <taxon>Gunneridae</taxon>
        <taxon>Pentapetalae</taxon>
        <taxon>rosids</taxon>
        <taxon>fabids</taxon>
        <taxon>Cucurbitales</taxon>
        <taxon>Cucurbitaceae</taxon>
        <taxon>Cucurbiteae</taxon>
        <taxon>Cucurbita</taxon>
    </lineage>
</organism>
<evidence type="ECO:0000256" key="8">
    <source>
        <dbReference type="RuleBase" id="RU361233"/>
    </source>
</evidence>
<dbReference type="NCBIfam" id="TIGR01569">
    <property type="entry name" value="A_tha_TIGR01569"/>
    <property type="match status" value="1"/>
</dbReference>
<dbReference type="GeneID" id="111474829"/>
<evidence type="ECO:0000256" key="2">
    <source>
        <dbReference type="ARBA" id="ARBA00007651"/>
    </source>
</evidence>
<feature type="region of interest" description="Disordered" evidence="9">
    <location>
        <begin position="1"/>
        <end position="20"/>
    </location>
</feature>
<dbReference type="GO" id="GO:0005886">
    <property type="term" value="C:plasma membrane"/>
    <property type="evidence" value="ECO:0007669"/>
    <property type="project" value="UniProtKB-SubCell"/>
</dbReference>
<dbReference type="RefSeq" id="XP_022975463.1">
    <property type="nucleotide sequence ID" value="XM_023119695.1"/>
</dbReference>
<dbReference type="InterPro" id="IPR006702">
    <property type="entry name" value="CASP_dom"/>
</dbReference>
<evidence type="ECO:0000259" key="10">
    <source>
        <dbReference type="Pfam" id="PF04535"/>
    </source>
</evidence>
<dbReference type="KEGG" id="cmax:111474829"/>
<sequence length="196" mass="21435">MEVERRSVKKGEEEEEDMNKNKNVMVNHMAQMGFRVLGFVLSLVAAIVVGLNKQSKVVPLTVSLNLPPLDYTLIANWHYLSALVYLLSTNVIACSYSFLSFAFLLKNKNKDNILALLVIVLDTVMVALLFSSSGAAAAVGVIAYHGNSHVQWNKVCDVYGRFCKQMAASTVLSLAGAVVFMLLVVLASVGLQKRPK</sequence>
<dbReference type="OrthoDB" id="1898688at2759"/>
<feature type="transmembrane region" description="Helical" evidence="8">
    <location>
        <begin position="77"/>
        <end position="101"/>
    </location>
</feature>
<evidence type="ECO:0000256" key="3">
    <source>
        <dbReference type="ARBA" id="ARBA00011489"/>
    </source>
</evidence>
<dbReference type="InterPro" id="IPR044173">
    <property type="entry name" value="CASPL"/>
</dbReference>
<proteinExistence type="inferred from homology"/>
<feature type="transmembrane region" description="Helical" evidence="8">
    <location>
        <begin position="113"/>
        <end position="146"/>
    </location>
</feature>